<reference evidence="2" key="3">
    <citation type="submission" date="2025-09" db="UniProtKB">
        <authorList>
            <consortium name="Ensembl"/>
        </authorList>
    </citation>
    <scope>IDENTIFICATION</scope>
    <source>
        <strain evidence="2">breed Abyssinian</strain>
    </source>
</reference>
<feature type="region of interest" description="Disordered" evidence="1">
    <location>
        <begin position="81"/>
        <end position="148"/>
    </location>
</feature>
<evidence type="ECO:0000313" key="2">
    <source>
        <dbReference type="Ensembl" id="ENSFCTP00005048673.1"/>
    </source>
</evidence>
<proteinExistence type="predicted"/>
<dbReference type="Proteomes" id="UP000823872">
    <property type="component" value="Chromosome E3"/>
</dbReference>
<name>A0ABI7ZNI8_FELCA</name>
<feature type="region of interest" description="Disordered" evidence="1">
    <location>
        <begin position="1"/>
        <end position="56"/>
    </location>
</feature>
<keyword evidence="3" id="KW-1185">Reference proteome</keyword>
<feature type="compositionally biased region" description="Low complexity" evidence="1">
    <location>
        <begin position="1"/>
        <end position="15"/>
    </location>
</feature>
<dbReference type="GeneTree" id="ENSGT00490000043964"/>
<organism evidence="2 3">
    <name type="scientific">Felis catus</name>
    <name type="common">Cat</name>
    <name type="synonym">Felis silvestris catus</name>
    <dbReference type="NCBI Taxonomy" id="9685"/>
    <lineage>
        <taxon>Eukaryota</taxon>
        <taxon>Metazoa</taxon>
        <taxon>Chordata</taxon>
        <taxon>Craniata</taxon>
        <taxon>Vertebrata</taxon>
        <taxon>Euteleostomi</taxon>
        <taxon>Mammalia</taxon>
        <taxon>Eutheria</taxon>
        <taxon>Laurasiatheria</taxon>
        <taxon>Carnivora</taxon>
        <taxon>Feliformia</taxon>
        <taxon>Felidae</taxon>
        <taxon>Felinae</taxon>
        <taxon>Felis</taxon>
    </lineage>
</organism>
<gene>
    <name evidence="2" type="primary">LOC102901594</name>
</gene>
<dbReference type="Ensembl" id="ENSFCTT00005067743.1">
    <property type="protein sequence ID" value="ENSFCTP00005048673.1"/>
    <property type="gene ID" value="ENSFCTG00005023693.1"/>
</dbReference>
<protein>
    <submittedName>
        <fullName evidence="2">Uncharacterized protein</fullName>
    </submittedName>
</protein>
<evidence type="ECO:0000313" key="3">
    <source>
        <dbReference type="Proteomes" id="UP000823872"/>
    </source>
</evidence>
<accession>A0ABI7ZNI8</accession>
<feature type="compositionally biased region" description="Polar residues" evidence="1">
    <location>
        <begin position="97"/>
        <end position="116"/>
    </location>
</feature>
<reference evidence="2 3" key="1">
    <citation type="submission" date="2021-02" db="EMBL/GenBank/DDBJ databases">
        <title>Safari Cat Assemblies.</title>
        <authorList>
            <person name="Bredemeyer K.R."/>
            <person name="Murphy W.J."/>
        </authorList>
    </citation>
    <scope>NUCLEOTIDE SEQUENCE [LARGE SCALE GENOMIC DNA]</scope>
</reference>
<feature type="compositionally biased region" description="Basic and acidic residues" evidence="1">
    <location>
        <begin position="20"/>
        <end position="39"/>
    </location>
</feature>
<reference evidence="2" key="2">
    <citation type="submission" date="2025-08" db="UniProtKB">
        <authorList>
            <consortium name="Ensembl"/>
        </authorList>
    </citation>
    <scope>IDENTIFICATION</scope>
    <source>
        <strain evidence="2">breed Abyssinian</strain>
    </source>
</reference>
<sequence>MVSSPPLSRPCSRRLQGAREWLERRMASTPTRNEEEKGSRMSQAATSLGGGPVSMGVSLSRSEEFLTQISTELTDEALFTAGYGTNPVPTKEKQTQDRGTQISKHGDPTSRTTVSRDPTIPLVPIPDPSQPQLSSPAISRLTALPGTA</sequence>
<evidence type="ECO:0000256" key="1">
    <source>
        <dbReference type="SAM" id="MobiDB-lite"/>
    </source>
</evidence>